<reference evidence="1 2" key="1">
    <citation type="journal article" date="2010" name="Nature">
        <title>Genome sequencing and analysis of the model grass Brachypodium distachyon.</title>
        <authorList>
            <consortium name="International Brachypodium Initiative"/>
        </authorList>
    </citation>
    <scope>NUCLEOTIDE SEQUENCE [LARGE SCALE GENOMIC DNA]</scope>
    <source>
        <strain evidence="1 2">Bd21</strain>
    </source>
</reference>
<gene>
    <name evidence="1" type="ORF">BRADI_5g14026v3</name>
</gene>
<evidence type="ECO:0000313" key="2">
    <source>
        <dbReference type="EnsemblPlants" id="KQJ83269"/>
    </source>
</evidence>
<name>A0A0Q3KSW7_BRADI</name>
<dbReference type="Proteomes" id="UP000008810">
    <property type="component" value="Chromosome 5"/>
</dbReference>
<evidence type="ECO:0000313" key="1">
    <source>
        <dbReference type="EMBL" id="KQJ83269.1"/>
    </source>
</evidence>
<accession>A0A0Q3KSW7</accession>
<dbReference type="Gramene" id="KQJ83269">
    <property type="protein sequence ID" value="KQJ83269"/>
    <property type="gene ID" value="BRADI_5g14026v3"/>
</dbReference>
<evidence type="ECO:0000313" key="3">
    <source>
        <dbReference type="Proteomes" id="UP000008810"/>
    </source>
</evidence>
<sequence length="105" mass="12107">MEFLLSLIPPSVRCVGAAASIRRLEQHRRNPLFRTGKPSSNPRLLEFPSPLTSARTVAHCTLLFASSIVREARKAFIQQDNELSEMRQRLQAHADYMWELRMQTK</sequence>
<dbReference type="STRING" id="15368.A0A0Q3KSW7"/>
<protein>
    <submittedName>
        <fullName evidence="1 2">Uncharacterized protein</fullName>
    </submittedName>
</protein>
<dbReference type="AlphaFoldDB" id="A0A0Q3KSW7"/>
<dbReference type="InParanoid" id="A0A0Q3KSW7"/>
<keyword evidence="3" id="KW-1185">Reference proteome</keyword>
<dbReference type="EnsemblPlants" id="KQJ83269">
    <property type="protein sequence ID" value="KQJ83269"/>
    <property type="gene ID" value="BRADI_5g14026v3"/>
</dbReference>
<proteinExistence type="predicted"/>
<organism evidence="1">
    <name type="scientific">Brachypodium distachyon</name>
    <name type="common">Purple false brome</name>
    <name type="synonym">Trachynia distachya</name>
    <dbReference type="NCBI Taxonomy" id="15368"/>
    <lineage>
        <taxon>Eukaryota</taxon>
        <taxon>Viridiplantae</taxon>
        <taxon>Streptophyta</taxon>
        <taxon>Embryophyta</taxon>
        <taxon>Tracheophyta</taxon>
        <taxon>Spermatophyta</taxon>
        <taxon>Magnoliopsida</taxon>
        <taxon>Liliopsida</taxon>
        <taxon>Poales</taxon>
        <taxon>Poaceae</taxon>
        <taxon>BOP clade</taxon>
        <taxon>Pooideae</taxon>
        <taxon>Stipodae</taxon>
        <taxon>Brachypodieae</taxon>
        <taxon>Brachypodium</taxon>
    </lineage>
</organism>
<reference evidence="1" key="2">
    <citation type="submission" date="2017-06" db="EMBL/GenBank/DDBJ databases">
        <title>WGS assembly of Brachypodium distachyon.</title>
        <authorList>
            <consortium name="The International Brachypodium Initiative"/>
            <person name="Lucas S."/>
            <person name="Harmon-Smith M."/>
            <person name="Lail K."/>
            <person name="Tice H."/>
            <person name="Grimwood J."/>
            <person name="Bruce D."/>
            <person name="Barry K."/>
            <person name="Shu S."/>
            <person name="Lindquist E."/>
            <person name="Wang M."/>
            <person name="Pitluck S."/>
            <person name="Vogel J.P."/>
            <person name="Garvin D.F."/>
            <person name="Mockler T.C."/>
            <person name="Schmutz J."/>
            <person name="Rokhsar D."/>
            <person name="Bevan M.W."/>
        </authorList>
    </citation>
    <scope>NUCLEOTIDE SEQUENCE</scope>
    <source>
        <strain evidence="1">Bd21</strain>
    </source>
</reference>
<reference evidence="2" key="3">
    <citation type="submission" date="2018-08" db="UniProtKB">
        <authorList>
            <consortium name="EnsemblPlants"/>
        </authorList>
    </citation>
    <scope>IDENTIFICATION</scope>
    <source>
        <strain evidence="2">cv. Bd21</strain>
    </source>
</reference>
<dbReference type="EMBL" id="CM000884">
    <property type="protein sequence ID" value="KQJ83269.1"/>
    <property type="molecule type" value="Genomic_DNA"/>
</dbReference>